<dbReference type="EMBL" id="CM029052">
    <property type="protein sequence ID" value="KAG2557617.1"/>
    <property type="molecule type" value="Genomic_DNA"/>
</dbReference>
<reference evidence="6" key="1">
    <citation type="submission" date="2020-05" db="EMBL/GenBank/DDBJ databases">
        <title>WGS assembly of Panicum virgatum.</title>
        <authorList>
            <person name="Lovell J.T."/>
            <person name="Jenkins J."/>
            <person name="Shu S."/>
            <person name="Juenger T.E."/>
            <person name="Schmutz J."/>
        </authorList>
    </citation>
    <scope>NUCLEOTIDE SEQUENCE</scope>
    <source>
        <strain evidence="6">AP13</strain>
    </source>
</reference>
<dbReference type="InterPro" id="IPR039417">
    <property type="entry name" value="Peptidase_C1A_papain-like"/>
</dbReference>
<dbReference type="Proteomes" id="UP000823388">
    <property type="component" value="Chromosome 8N"/>
</dbReference>
<evidence type="ECO:0000256" key="2">
    <source>
        <dbReference type="ARBA" id="ARBA00023157"/>
    </source>
</evidence>
<dbReference type="PANTHER" id="PTHR12411">
    <property type="entry name" value="CYSTEINE PROTEASE FAMILY C1-RELATED"/>
    <property type="match status" value="1"/>
</dbReference>
<dbReference type="Gene3D" id="3.90.70.10">
    <property type="entry name" value="Cysteine proteinases"/>
    <property type="match status" value="1"/>
</dbReference>
<dbReference type="GO" id="GO:0008234">
    <property type="term" value="F:cysteine-type peptidase activity"/>
    <property type="evidence" value="ECO:0007669"/>
    <property type="project" value="InterPro"/>
</dbReference>
<keyword evidence="2" id="KW-1015">Disulfide bond</keyword>
<dbReference type="Gene3D" id="1.10.287.2250">
    <property type="match status" value="1"/>
</dbReference>
<proteinExistence type="inferred from homology"/>
<accession>A0A8T0P639</accession>
<dbReference type="AlphaFoldDB" id="A0A8T0P639"/>
<keyword evidence="3" id="KW-0732">Signal</keyword>
<evidence type="ECO:0000256" key="1">
    <source>
        <dbReference type="ARBA" id="ARBA00008455"/>
    </source>
</evidence>
<organism evidence="6 7">
    <name type="scientific">Panicum virgatum</name>
    <name type="common">Blackwell switchgrass</name>
    <dbReference type="NCBI Taxonomy" id="38727"/>
    <lineage>
        <taxon>Eukaryota</taxon>
        <taxon>Viridiplantae</taxon>
        <taxon>Streptophyta</taxon>
        <taxon>Embryophyta</taxon>
        <taxon>Tracheophyta</taxon>
        <taxon>Spermatophyta</taxon>
        <taxon>Magnoliopsida</taxon>
        <taxon>Liliopsida</taxon>
        <taxon>Poales</taxon>
        <taxon>Poaceae</taxon>
        <taxon>PACMAD clade</taxon>
        <taxon>Panicoideae</taxon>
        <taxon>Panicodae</taxon>
        <taxon>Paniceae</taxon>
        <taxon>Panicinae</taxon>
        <taxon>Panicum</taxon>
        <taxon>Panicum sect. Hiantes</taxon>
    </lineage>
</organism>
<dbReference type="CDD" id="cd02248">
    <property type="entry name" value="Peptidase_C1A"/>
    <property type="match status" value="1"/>
</dbReference>
<dbReference type="SMART" id="SM00848">
    <property type="entry name" value="Inhibitor_I29"/>
    <property type="match status" value="1"/>
</dbReference>
<feature type="signal peptide" evidence="3">
    <location>
        <begin position="1"/>
        <end position="31"/>
    </location>
</feature>
<evidence type="ECO:0000313" key="6">
    <source>
        <dbReference type="EMBL" id="KAG2557617.1"/>
    </source>
</evidence>
<dbReference type="Pfam" id="PF00112">
    <property type="entry name" value="Peptidase_C1"/>
    <property type="match status" value="1"/>
</dbReference>
<sequence>MASYLLKKPMATAVALALLLIVASMGQISHALVALQRSTEMEDIGEAWNKWMAEHSRTYRDEAEKVSRLEAFKANLDFIARYNTAGGKKFSLAINGFADLTHDEFVAVHAGSSFKPVLPGSGRKKVLGVNITALGVDLKAVDWRVRGAVTDVKVQGQCGSSWAFSAVAAVEGIHQITTGNLVSLSEQQLVDCDPHSNGCDGGVPDNPFRYIIDNGGIDRDDEYPYKAVQGTCSNIGTTPAARIRGFQDLPKGDEAALAMAVARQPVSCHRRVITGTPILFRWRLHR</sequence>
<keyword evidence="7" id="KW-1185">Reference proteome</keyword>
<dbReference type="SUPFAM" id="SSF54001">
    <property type="entry name" value="Cysteine proteinases"/>
    <property type="match status" value="1"/>
</dbReference>
<dbReference type="GO" id="GO:0006508">
    <property type="term" value="P:proteolysis"/>
    <property type="evidence" value="ECO:0007669"/>
    <property type="project" value="InterPro"/>
</dbReference>
<feature type="domain" description="Peptidase C1A papain C-terminal" evidence="4">
    <location>
        <begin position="137"/>
        <end position="278"/>
    </location>
</feature>
<feature type="chain" id="PRO_5035729074" evidence="3">
    <location>
        <begin position="32"/>
        <end position="286"/>
    </location>
</feature>
<evidence type="ECO:0000259" key="4">
    <source>
        <dbReference type="SMART" id="SM00645"/>
    </source>
</evidence>
<dbReference type="InterPro" id="IPR013128">
    <property type="entry name" value="Peptidase_C1A"/>
</dbReference>
<dbReference type="InterPro" id="IPR000668">
    <property type="entry name" value="Peptidase_C1A_C"/>
</dbReference>
<dbReference type="InterPro" id="IPR038765">
    <property type="entry name" value="Papain-like_cys_pep_sf"/>
</dbReference>
<comment type="similarity">
    <text evidence="1">Belongs to the peptidase C1 family.</text>
</comment>
<evidence type="ECO:0000313" key="7">
    <source>
        <dbReference type="Proteomes" id="UP000823388"/>
    </source>
</evidence>
<dbReference type="InterPro" id="IPR013201">
    <property type="entry name" value="Prot_inhib_I29"/>
</dbReference>
<feature type="domain" description="Cathepsin propeptide inhibitor" evidence="5">
    <location>
        <begin position="48"/>
        <end position="105"/>
    </location>
</feature>
<name>A0A8T0P639_PANVG</name>
<gene>
    <name evidence="6" type="ORF">PVAP13_8NG213603</name>
</gene>
<evidence type="ECO:0000256" key="3">
    <source>
        <dbReference type="SAM" id="SignalP"/>
    </source>
</evidence>
<dbReference type="SMART" id="SM00645">
    <property type="entry name" value="Pept_C1"/>
    <property type="match status" value="1"/>
</dbReference>
<protein>
    <submittedName>
        <fullName evidence="6">Uncharacterized protein</fullName>
    </submittedName>
</protein>
<dbReference type="Pfam" id="PF08246">
    <property type="entry name" value="Inhibitor_I29"/>
    <property type="match status" value="1"/>
</dbReference>
<comment type="caution">
    <text evidence="6">The sequence shown here is derived from an EMBL/GenBank/DDBJ whole genome shotgun (WGS) entry which is preliminary data.</text>
</comment>
<evidence type="ECO:0000259" key="5">
    <source>
        <dbReference type="SMART" id="SM00848"/>
    </source>
</evidence>